<keyword evidence="3" id="KW-1185">Reference proteome</keyword>
<feature type="region of interest" description="Disordered" evidence="1">
    <location>
        <begin position="81"/>
        <end position="125"/>
    </location>
</feature>
<evidence type="ECO:0000313" key="3">
    <source>
        <dbReference type="Proteomes" id="UP001177003"/>
    </source>
</evidence>
<evidence type="ECO:0000313" key="2">
    <source>
        <dbReference type="EMBL" id="CAI9303754.1"/>
    </source>
</evidence>
<sequence>MDAHAIKTEKVKVLIVKLENSEKRVNDLLFEKEAMKSCIIDFYGLLSDIIETHDSMITITVKKLLSEKLKPVFTMLNRLEEPKIDNSEDEGPNENELKRRKEREAQINEHQRIVRKAEEKENAKREAQAMLESRKRFFLVWTLNRIMSKVVDMPSQ</sequence>
<gene>
    <name evidence="2" type="ORF">LSALG_LOCUS42171</name>
</gene>
<name>A0AA36A4F2_LACSI</name>
<reference evidence="2" key="1">
    <citation type="submission" date="2023-04" db="EMBL/GenBank/DDBJ databases">
        <authorList>
            <person name="Vijverberg K."/>
            <person name="Xiong W."/>
            <person name="Schranz E."/>
        </authorList>
    </citation>
    <scope>NUCLEOTIDE SEQUENCE</scope>
</reference>
<dbReference type="Proteomes" id="UP001177003">
    <property type="component" value="Chromosome 9"/>
</dbReference>
<proteinExistence type="predicted"/>
<evidence type="ECO:0000256" key="1">
    <source>
        <dbReference type="SAM" id="MobiDB-lite"/>
    </source>
</evidence>
<organism evidence="2 3">
    <name type="scientific">Lactuca saligna</name>
    <name type="common">Willowleaf lettuce</name>
    <dbReference type="NCBI Taxonomy" id="75948"/>
    <lineage>
        <taxon>Eukaryota</taxon>
        <taxon>Viridiplantae</taxon>
        <taxon>Streptophyta</taxon>
        <taxon>Embryophyta</taxon>
        <taxon>Tracheophyta</taxon>
        <taxon>Spermatophyta</taxon>
        <taxon>Magnoliopsida</taxon>
        <taxon>eudicotyledons</taxon>
        <taxon>Gunneridae</taxon>
        <taxon>Pentapetalae</taxon>
        <taxon>asterids</taxon>
        <taxon>campanulids</taxon>
        <taxon>Asterales</taxon>
        <taxon>Asteraceae</taxon>
        <taxon>Cichorioideae</taxon>
        <taxon>Cichorieae</taxon>
        <taxon>Lactucinae</taxon>
        <taxon>Lactuca</taxon>
    </lineage>
</organism>
<feature type="compositionally biased region" description="Basic and acidic residues" evidence="1">
    <location>
        <begin position="95"/>
        <end position="125"/>
    </location>
</feature>
<dbReference type="EMBL" id="OX465085">
    <property type="protein sequence ID" value="CAI9303754.1"/>
    <property type="molecule type" value="Genomic_DNA"/>
</dbReference>
<accession>A0AA36A4F2</accession>
<dbReference type="AlphaFoldDB" id="A0AA36A4F2"/>
<protein>
    <submittedName>
        <fullName evidence="2">Uncharacterized protein</fullName>
    </submittedName>
</protein>